<keyword evidence="3" id="KW-1185">Reference proteome</keyword>
<dbReference type="Proteomes" id="UP001620408">
    <property type="component" value="Unassembled WGS sequence"/>
</dbReference>
<reference evidence="2 3" key="1">
    <citation type="submission" date="2020-10" db="EMBL/GenBank/DDBJ databases">
        <title>Phylogeny of dyella-like bacteria.</title>
        <authorList>
            <person name="Fu J."/>
        </authorList>
    </citation>
    <scope>NUCLEOTIDE SEQUENCE [LARGE SCALE GENOMIC DNA]</scope>
    <source>
        <strain evidence="2 3">BB4</strain>
    </source>
</reference>
<accession>A0ABW8K161</accession>
<sequence length="185" mass="20751">MNAWDEFQQLLACEGDWLAEAEPLALPLDERIATGYAERNLSALTMMAVLEERRAEPLDDDSPLMQEVARMDAKLTALIHIINHVLIPDALVRPRHALRFNAMGAVLPSALAVAGDTLLLRLRFDACPSLPLELPACVQRRFDDGSQFVLFETISDALREGLERMVFRQHRRRVAVTRQGHASQA</sequence>
<proteinExistence type="predicted"/>
<feature type="domain" description="Cyclic di-GMP receptor atypical PilZ" evidence="1">
    <location>
        <begin position="45"/>
        <end position="178"/>
    </location>
</feature>
<evidence type="ECO:0000313" key="3">
    <source>
        <dbReference type="Proteomes" id="UP001620408"/>
    </source>
</evidence>
<evidence type="ECO:0000259" key="1">
    <source>
        <dbReference type="Pfam" id="PF16823"/>
    </source>
</evidence>
<comment type="caution">
    <text evidence="2">The sequence shown here is derived from an EMBL/GenBank/DDBJ whole genome shotgun (WGS) entry which is preliminary data.</text>
</comment>
<protein>
    <submittedName>
        <fullName evidence="2">PilZ domain-containing protein</fullName>
    </submittedName>
</protein>
<organism evidence="2 3">
    <name type="scientific">Dyella koreensis</name>
    <dbReference type="NCBI Taxonomy" id="311235"/>
    <lineage>
        <taxon>Bacteria</taxon>
        <taxon>Pseudomonadati</taxon>
        <taxon>Pseudomonadota</taxon>
        <taxon>Gammaproteobacteria</taxon>
        <taxon>Lysobacterales</taxon>
        <taxon>Rhodanobacteraceae</taxon>
        <taxon>Dyella</taxon>
    </lineage>
</organism>
<dbReference type="EMBL" id="JADIKD010000007">
    <property type="protein sequence ID" value="MFK2916649.1"/>
    <property type="molecule type" value="Genomic_DNA"/>
</dbReference>
<dbReference type="RefSeq" id="WP_379986016.1">
    <property type="nucleotide sequence ID" value="NZ_JADIKD010000007.1"/>
</dbReference>
<dbReference type="InterPro" id="IPR031800">
    <property type="entry name" value="PilZ_atypical"/>
</dbReference>
<gene>
    <name evidence="2" type="ORF">ISS97_05190</name>
</gene>
<dbReference type="Pfam" id="PF16823">
    <property type="entry name" value="tPilZ"/>
    <property type="match status" value="1"/>
</dbReference>
<evidence type="ECO:0000313" key="2">
    <source>
        <dbReference type="EMBL" id="MFK2916649.1"/>
    </source>
</evidence>
<name>A0ABW8K161_9GAMM</name>